<dbReference type="InterPro" id="IPR002048">
    <property type="entry name" value="EF_hand_dom"/>
</dbReference>
<dbReference type="InterPro" id="IPR018247">
    <property type="entry name" value="EF_Hand_1_Ca_BS"/>
</dbReference>
<keyword evidence="11" id="KW-1185">Reference proteome</keyword>
<dbReference type="InterPro" id="IPR011992">
    <property type="entry name" value="EF-hand-dom_pair"/>
</dbReference>
<accession>A0AAD2CK60</accession>
<dbReference type="SMART" id="SM00054">
    <property type="entry name" value="EFh"/>
    <property type="match status" value="2"/>
</dbReference>
<evidence type="ECO:0000256" key="6">
    <source>
        <dbReference type="ARBA" id="ARBA00023136"/>
    </source>
</evidence>
<dbReference type="InterPro" id="IPR005691">
    <property type="entry name" value="Tic20"/>
</dbReference>
<name>A0AAD2CK60_9STRA</name>
<keyword evidence="3 8" id="KW-0812">Transmembrane</keyword>
<proteinExistence type="inferred from homology"/>
<evidence type="ECO:0000256" key="1">
    <source>
        <dbReference type="ARBA" id="ARBA00004508"/>
    </source>
</evidence>
<dbReference type="Pfam" id="PF13499">
    <property type="entry name" value="EF-hand_7"/>
    <property type="match status" value="1"/>
</dbReference>
<keyword evidence="4" id="KW-0106">Calcium</keyword>
<dbReference type="PANTHER" id="PTHR33510">
    <property type="entry name" value="PROTEIN TIC 20-II, CHLOROPLASTIC"/>
    <property type="match status" value="1"/>
</dbReference>
<feature type="domain" description="EF-hand" evidence="9">
    <location>
        <begin position="81"/>
        <end position="116"/>
    </location>
</feature>
<sequence length="374" mass="41441">MYVSTALVLIAASIADEATGFTSRLGLSPMVVLSRERGSVFMAQSSPEEQMETDDEIDRLKSMAQKLRAEAAALEAERAEELAAATELVFRKFDTNQDGEISLKELKEGLEKSLKIELTDSRVEQIMKGFDVSGDGKLQRDEMVGLEQFRNKLEALARDEKLQALEAKKAAENEAKEALIAEVRLNLLNDKEPTTRDKLVSILPYLFPLMDSLQFGRFLIVENPDNPFVVILALLYALYKAVPFSGFVSFLVLNVLSSNPGINRLIRFNMQQAIFLDIALFFPGLIGAAYSLLLANSGATLPPILTELGSDIIFGSLLITIAYCSISSLLGETPNKIPLISQAAEDRMPTIDMFDDSGRFVPRDMREDDEEKKD</sequence>
<comment type="caution">
    <text evidence="10">The sequence shown here is derived from an EMBL/GenBank/DDBJ whole genome shotgun (WGS) entry which is preliminary data.</text>
</comment>
<dbReference type="CDD" id="cd00051">
    <property type="entry name" value="EFh"/>
    <property type="match status" value="1"/>
</dbReference>
<evidence type="ECO:0000256" key="5">
    <source>
        <dbReference type="ARBA" id="ARBA00022989"/>
    </source>
</evidence>
<evidence type="ECO:0000259" key="9">
    <source>
        <dbReference type="PROSITE" id="PS50222"/>
    </source>
</evidence>
<reference evidence="10" key="1">
    <citation type="submission" date="2023-08" db="EMBL/GenBank/DDBJ databases">
        <authorList>
            <person name="Audoor S."/>
            <person name="Bilcke G."/>
        </authorList>
    </citation>
    <scope>NUCLEOTIDE SEQUENCE</scope>
</reference>
<feature type="transmembrane region" description="Helical" evidence="8">
    <location>
        <begin position="312"/>
        <end position="331"/>
    </location>
</feature>
<comment type="similarity">
    <text evidence="2">Belongs to the Tic20 family.</text>
</comment>
<dbReference type="PROSITE" id="PS50222">
    <property type="entry name" value="EF_HAND_2"/>
    <property type="match status" value="1"/>
</dbReference>
<gene>
    <name evidence="10" type="ORF">CYCCA115_LOCUS5535</name>
</gene>
<dbReference type="GO" id="GO:0005509">
    <property type="term" value="F:calcium ion binding"/>
    <property type="evidence" value="ECO:0007669"/>
    <property type="project" value="InterPro"/>
</dbReference>
<keyword evidence="6 8" id="KW-0472">Membrane</keyword>
<evidence type="ECO:0000256" key="7">
    <source>
        <dbReference type="SAM" id="Coils"/>
    </source>
</evidence>
<dbReference type="Proteomes" id="UP001295423">
    <property type="component" value="Unassembled WGS sequence"/>
</dbReference>
<evidence type="ECO:0000313" key="10">
    <source>
        <dbReference type="EMBL" id="CAJ1937157.1"/>
    </source>
</evidence>
<dbReference type="PROSITE" id="PS00018">
    <property type="entry name" value="EF_HAND_1"/>
    <property type="match status" value="2"/>
</dbReference>
<evidence type="ECO:0000256" key="3">
    <source>
        <dbReference type="ARBA" id="ARBA00022692"/>
    </source>
</evidence>
<dbReference type="Pfam" id="PF16166">
    <property type="entry name" value="TIC20"/>
    <property type="match status" value="1"/>
</dbReference>
<keyword evidence="5 8" id="KW-1133">Transmembrane helix</keyword>
<protein>
    <recommendedName>
        <fullName evidence="9">EF-hand domain-containing protein</fullName>
    </recommendedName>
</protein>
<evidence type="ECO:0000256" key="2">
    <source>
        <dbReference type="ARBA" id="ARBA00009596"/>
    </source>
</evidence>
<dbReference type="PANTHER" id="PTHR33510:SF5">
    <property type="entry name" value="PROTEIN TIC 20-II, CHLOROPLASTIC"/>
    <property type="match status" value="1"/>
</dbReference>
<evidence type="ECO:0000313" key="11">
    <source>
        <dbReference type="Proteomes" id="UP001295423"/>
    </source>
</evidence>
<dbReference type="Gene3D" id="1.10.238.10">
    <property type="entry name" value="EF-hand"/>
    <property type="match status" value="1"/>
</dbReference>
<evidence type="ECO:0000256" key="8">
    <source>
        <dbReference type="SAM" id="Phobius"/>
    </source>
</evidence>
<dbReference type="EMBL" id="CAKOGP040000613">
    <property type="protein sequence ID" value="CAJ1937157.1"/>
    <property type="molecule type" value="Genomic_DNA"/>
</dbReference>
<comment type="subcellular location">
    <subcellularLocation>
        <location evidence="1">Plastid</location>
        <location evidence="1">Chloroplast membrane</location>
        <topology evidence="1">Multi-pass membrane protein</topology>
    </subcellularLocation>
</comment>
<dbReference type="SUPFAM" id="SSF47473">
    <property type="entry name" value="EF-hand"/>
    <property type="match status" value="1"/>
</dbReference>
<feature type="coiled-coil region" evidence="7">
    <location>
        <begin position="50"/>
        <end position="84"/>
    </location>
</feature>
<evidence type="ECO:0000256" key="4">
    <source>
        <dbReference type="ARBA" id="ARBA00022837"/>
    </source>
</evidence>
<feature type="transmembrane region" description="Helical" evidence="8">
    <location>
        <begin position="228"/>
        <end position="253"/>
    </location>
</feature>
<dbReference type="AlphaFoldDB" id="A0AAD2CK60"/>
<organism evidence="10 11">
    <name type="scientific">Cylindrotheca closterium</name>
    <dbReference type="NCBI Taxonomy" id="2856"/>
    <lineage>
        <taxon>Eukaryota</taxon>
        <taxon>Sar</taxon>
        <taxon>Stramenopiles</taxon>
        <taxon>Ochrophyta</taxon>
        <taxon>Bacillariophyta</taxon>
        <taxon>Bacillariophyceae</taxon>
        <taxon>Bacillariophycidae</taxon>
        <taxon>Bacillariales</taxon>
        <taxon>Bacillariaceae</taxon>
        <taxon>Cylindrotheca</taxon>
    </lineage>
</organism>
<dbReference type="GO" id="GO:0031969">
    <property type="term" value="C:chloroplast membrane"/>
    <property type="evidence" value="ECO:0007669"/>
    <property type="project" value="UniProtKB-SubCell"/>
</dbReference>
<keyword evidence="7" id="KW-0175">Coiled coil</keyword>
<feature type="transmembrane region" description="Helical" evidence="8">
    <location>
        <begin position="274"/>
        <end position="292"/>
    </location>
</feature>